<dbReference type="EMBL" id="DXAW01000123">
    <property type="protein sequence ID" value="HIZ86305.1"/>
    <property type="molecule type" value="Genomic_DNA"/>
</dbReference>
<proteinExistence type="predicted"/>
<name>A0A9D2GS93_9BACT</name>
<dbReference type="Proteomes" id="UP000824115">
    <property type="component" value="Unassembled WGS sequence"/>
</dbReference>
<evidence type="ECO:0000313" key="1">
    <source>
        <dbReference type="EMBL" id="HIZ86305.1"/>
    </source>
</evidence>
<reference evidence="1" key="1">
    <citation type="journal article" date="2021" name="PeerJ">
        <title>Extensive microbial diversity within the chicken gut microbiome revealed by metagenomics and culture.</title>
        <authorList>
            <person name="Gilroy R."/>
            <person name="Ravi A."/>
            <person name="Getino M."/>
            <person name="Pursley I."/>
            <person name="Horton D.L."/>
            <person name="Alikhan N.F."/>
            <person name="Baker D."/>
            <person name="Gharbi K."/>
            <person name="Hall N."/>
            <person name="Watson M."/>
            <person name="Adriaenssens E.M."/>
            <person name="Foster-Nyarko E."/>
            <person name="Jarju S."/>
            <person name="Secka A."/>
            <person name="Antonio M."/>
            <person name="Oren A."/>
            <person name="Chaudhuri R.R."/>
            <person name="La Ragione R."/>
            <person name="Hildebrand F."/>
            <person name="Pallen M.J."/>
        </authorList>
    </citation>
    <scope>NUCLEOTIDE SEQUENCE</scope>
    <source>
        <strain evidence="1">Gambia16-554</strain>
    </source>
</reference>
<organism evidence="1 2">
    <name type="scientific">Candidatus Coprenecus stercoravium</name>
    <dbReference type="NCBI Taxonomy" id="2840735"/>
    <lineage>
        <taxon>Bacteria</taxon>
        <taxon>Pseudomonadati</taxon>
        <taxon>Bacteroidota</taxon>
        <taxon>Bacteroidia</taxon>
        <taxon>Bacteroidales</taxon>
        <taxon>Rikenellaceae</taxon>
        <taxon>Rikenellaceae incertae sedis</taxon>
        <taxon>Candidatus Coprenecus</taxon>
    </lineage>
</organism>
<gene>
    <name evidence="1" type="ORF">IAC04_07425</name>
</gene>
<sequence>MRQILVIAASVLLTGITNGCVFQDRSGCPAYLSLDFSGTQDEVSDIHLVIRQEDGHIYRDTLHKDEFRNVYELPVRRGKVDLAAFGNIDRMAFDDGFLIEQGNDADNLFTFFLSATYDQDLSFDTVTLRKDFTGLHIRIAGEQHDSLEISIECNSVGYGLDGKIIEGRFIHYPESSFIDDGNMHYYDFFSRITRQMDTSLTLTVSSCSGARATVAVIPLSGYLSEAGIDMESAGISDLFLTFDISRSSLVISTESWTSTEHINITI</sequence>
<evidence type="ECO:0000313" key="2">
    <source>
        <dbReference type="Proteomes" id="UP000824115"/>
    </source>
</evidence>
<reference evidence="1" key="2">
    <citation type="submission" date="2021-04" db="EMBL/GenBank/DDBJ databases">
        <authorList>
            <person name="Gilroy R."/>
        </authorList>
    </citation>
    <scope>NUCLEOTIDE SEQUENCE</scope>
    <source>
        <strain evidence="1">Gambia16-554</strain>
    </source>
</reference>
<accession>A0A9D2GS93</accession>
<comment type="caution">
    <text evidence="1">The sequence shown here is derived from an EMBL/GenBank/DDBJ whole genome shotgun (WGS) entry which is preliminary data.</text>
</comment>
<protein>
    <submittedName>
        <fullName evidence="1">FimB/Mfa2 family fimbrial subunit</fullName>
    </submittedName>
</protein>
<dbReference type="AlphaFoldDB" id="A0A9D2GS93"/>